<comment type="function">
    <text evidence="3">Required for maturation of urease via the functional incorporation of the urease nickel metallocenter.</text>
</comment>
<evidence type="ECO:0000256" key="1">
    <source>
        <dbReference type="ARBA" id="ARBA00007177"/>
    </source>
</evidence>
<dbReference type="PANTHER" id="PTHR33643:SF1">
    <property type="entry name" value="UREASE ACCESSORY PROTEIN D"/>
    <property type="match status" value="1"/>
</dbReference>
<protein>
    <recommendedName>
        <fullName evidence="3">Urease accessory protein UreD</fullName>
    </recommendedName>
</protein>
<proteinExistence type="inferred from homology"/>
<comment type="similarity">
    <text evidence="1 3">Belongs to the UreD family.</text>
</comment>
<dbReference type="HAMAP" id="MF_01384">
    <property type="entry name" value="UreD"/>
    <property type="match status" value="1"/>
</dbReference>
<dbReference type="RefSeq" id="WP_107671722.1">
    <property type="nucleotide sequence ID" value="NZ_PZKE01000001.1"/>
</dbReference>
<dbReference type="GO" id="GO:0005737">
    <property type="term" value="C:cytoplasm"/>
    <property type="evidence" value="ECO:0007669"/>
    <property type="project" value="UniProtKB-SubCell"/>
</dbReference>
<evidence type="ECO:0000256" key="2">
    <source>
        <dbReference type="ARBA" id="ARBA00023186"/>
    </source>
</evidence>
<dbReference type="InterPro" id="IPR002669">
    <property type="entry name" value="UreD"/>
</dbReference>
<keyword evidence="5" id="KW-1185">Reference proteome</keyword>
<reference evidence="4 5" key="1">
    <citation type="submission" date="2018-03" db="EMBL/GenBank/DDBJ databases">
        <title>Rhodobacter blasticus.</title>
        <authorList>
            <person name="Meyer T.E."/>
            <person name="Miller S."/>
            <person name="Lodha T."/>
            <person name="Gandham S."/>
            <person name="Chintalapati S."/>
            <person name="Chintalapati V.R."/>
        </authorList>
    </citation>
    <scope>NUCLEOTIDE SEQUENCE [LARGE SCALE GENOMIC DNA]</scope>
    <source>
        <strain evidence="4 5">DSM 2131</strain>
    </source>
</reference>
<dbReference type="AlphaFoldDB" id="A0A2T4JF71"/>
<dbReference type="PANTHER" id="PTHR33643">
    <property type="entry name" value="UREASE ACCESSORY PROTEIN D"/>
    <property type="match status" value="1"/>
</dbReference>
<gene>
    <name evidence="3" type="primary">ureD</name>
    <name evidence="4" type="ORF">C5F44_01520</name>
</gene>
<comment type="subunit">
    <text evidence="3">UreD, UreF and UreG form a complex that acts as a GTP-hydrolysis-dependent molecular chaperone, activating the urease apoprotein by helping to assemble the nickel containing metallocenter of UreC. The UreE protein probably delivers the nickel.</text>
</comment>
<comment type="subcellular location">
    <subcellularLocation>
        <location evidence="3">Cytoplasm</location>
    </subcellularLocation>
</comment>
<name>A0A2T4JF71_FUSBL</name>
<evidence type="ECO:0000256" key="3">
    <source>
        <dbReference type="HAMAP-Rule" id="MF_01384"/>
    </source>
</evidence>
<comment type="caution">
    <text evidence="4">The sequence shown here is derived from an EMBL/GenBank/DDBJ whole genome shotgun (WGS) entry which is preliminary data.</text>
</comment>
<accession>A0A2T4JF71</accession>
<keyword evidence="3" id="KW-0996">Nickel insertion</keyword>
<keyword evidence="3" id="KW-0963">Cytoplasm</keyword>
<sequence>MIQEPVLALERSRGLARVGFALRDGRAVLTDLAQAGSAKVLLPNVAGAPEAVFLNTSGGLTSGDRLGYSMRLGDGVTATATTQTAERAYLARDGAARIEVVAQVGAGGRLVWLPQETILFEDSRLDRQTEIALAPGASVVLAESVVLGRRAMGEAPRRARLFDRRHVTLAGRPLWIEAQRLDAGVLAMGDRPALLAGNVAFAVVAFCGAGAEAAVDALRALPVPPGVQAAVTGWNGRCIARALAPDGWPLKQWLGRIAARLTVAPLPRTWQMQGLTT</sequence>
<evidence type="ECO:0000313" key="5">
    <source>
        <dbReference type="Proteomes" id="UP000241362"/>
    </source>
</evidence>
<dbReference type="EMBL" id="PZKE01000001">
    <property type="protein sequence ID" value="PTE16560.1"/>
    <property type="molecule type" value="Genomic_DNA"/>
</dbReference>
<dbReference type="Pfam" id="PF01774">
    <property type="entry name" value="UreD"/>
    <property type="match status" value="1"/>
</dbReference>
<evidence type="ECO:0000313" key="4">
    <source>
        <dbReference type="EMBL" id="PTE16560.1"/>
    </source>
</evidence>
<organism evidence="4 5">
    <name type="scientific">Fuscovulum blasticum DSM 2131</name>
    <dbReference type="NCBI Taxonomy" id="1188250"/>
    <lineage>
        <taxon>Bacteria</taxon>
        <taxon>Pseudomonadati</taxon>
        <taxon>Pseudomonadota</taxon>
        <taxon>Alphaproteobacteria</taxon>
        <taxon>Rhodobacterales</taxon>
        <taxon>Paracoccaceae</taxon>
        <taxon>Pseudogemmobacter</taxon>
    </lineage>
</organism>
<keyword evidence="2 3" id="KW-0143">Chaperone</keyword>
<dbReference type="GO" id="GO:0016151">
    <property type="term" value="F:nickel cation binding"/>
    <property type="evidence" value="ECO:0007669"/>
    <property type="project" value="UniProtKB-UniRule"/>
</dbReference>
<dbReference type="Proteomes" id="UP000241362">
    <property type="component" value="Unassembled WGS sequence"/>
</dbReference>